<dbReference type="Proteomes" id="UP000651977">
    <property type="component" value="Unassembled WGS sequence"/>
</dbReference>
<feature type="transmembrane region" description="Helical" evidence="1">
    <location>
        <begin position="50"/>
        <end position="69"/>
    </location>
</feature>
<proteinExistence type="predicted"/>
<evidence type="ECO:0000313" key="3">
    <source>
        <dbReference type="Proteomes" id="UP000651977"/>
    </source>
</evidence>
<keyword evidence="3" id="KW-1185">Reference proteome</keyword>
<keyword evidence="1" id="KW-0472">Membrane</keyword>
<keyword evidence="1" id="KW-1133">Transmembrane helix</keyword>
<organism evidence="2 3">
    <name type="scientific">Agarivorans gilvus</name>
    <dbReference type="NCBI Taxonomy" id="680279"/>
    <lineage>
        <taxon>Bacteria</taxon>
        <taxon>Pseudomonadati</taxon>
        <taxon>Pseudomonadota</taxon>
        <taxon>Gammaproteobacteria</taxon>
        <taxon>Alteromonadales</taxon>
        <taxon>Alteromonadaceae</taxon>
        <taxon>Agarivorans</taxon>
    </lineage>
</organism>
<keyword evidence="1" id="KW-0812">Transmembrane</keyword>
<dbReference type="EMBL" id="BMDY01000002">
    <property type="protein sequence ID" value="GGA94733.1"/>
    <property type="molecule type" value="Genomic_DNA"/>
</dbReference>
<evidence type="ECO:0000256" key="1">
    <source>
        <dbReference type="SAM" id="Phobius"/>
    </source>
</evidence>
<comment type="caution">
    <text evidence="2">The sequence shown here is derived from an EMBL/GenBank/DDBJ whole genome shotgun (WGS) entry which is preliminary data.</text>
</comment>
<sequence length="200" mass="22728">MFKANMEPYKKFVEDNFRFLLAAFANVIALIASIWWVIDSNFNSTGSIEIEPIVTTMALIVTLLSLNFVNNKLSKPLLKVHMTMVMCQHPLKGWIHGISVTVENHSIIKAFIKNFQVQLLEEKKVMQFMYEGFTGEILPKVILEPGQAFSFNISKENISGVLENPEAYGDFVVTTDVGHQFRVPAKVFRKHFATLQKCKA</sequence>
<gene>
    <name evidence="2" type="ORF">GCM10007414_04360</name>
</gene>
<name>A0ABQ1HWC9_9ALTE</name>
<reference evidence="3" key="1">
    <citation type="journal article" date="2019" name="Int. J. Syst. Evol. Microbiol.">
        <title>The Global Catalogue of Microorganisms (GCM) 10K type strain sequencing project: providing services to taxonomists for standard genome sequencing and annotation.</title>
        <authorList>
            <consortium name="The Broad Institute Genomics Platform"/>
            <consortium name="The Broad Institute Genome Sequencing Center for Infectious Disease"/>
            <person name="Wu L."/>
            <person name="Ma J."/>
        </authorList>
    </citation>
    <scope>NUCLEOTIDE SEQUENCE [LARGE SCALE GENOMIC DNA]</scope>
    <source>
        <strain evidence="3">CGMCC 1.10131</strain>
    </source>
</reference>
<protein>
    <submittedName>
        <fullName evidence="2">Uncharacterized protein</fullName>
    </submittedName>
</protein>
<feature type="transmembrane region" description="Helical" evidence="1">
    <location>
        <begin position="20"/>
        <end position="38"/>
    </location>
</feature>
<evidence type="ECO:0000313" key="2">
    <source>
        <dbReference type="EMBL" id="GGA94733.1"/>
    </source>
</evidence>
<accession>A0ABQ1HWC9</accession>